<dbReference type="AlphaFoldDB" id="A0A2U3KHN7"/>
<proteinExistence type="predicted"/>
<organism evidence="1 2">
    <name type="scientific">Candidatus Sulfotelmatobacter kueseliae</name>
    <dbReference type="NCBI Taxonomy" id="2042962"/>
    <lineage>
        <taxon>Bacteria</taxon>
        <taxon>Pseudomonadati</taxon>
        <taxon>Acidobacteriota</taxon>
        <taxon>Terriglobia</taxon>
        <taxon>Terriglobales</taxon>
        <taxon>Candidatus Korobacteraceae</taxon>
        <taxon>Candidatus Sulfotelmatobacter</taxon>
    </lineage>
</organism>
<accession>A0A2U3KHN7</accession>
<name>A0A2U3KHN7_9BACT</name>
<dbReference type="EMBL" id="OMOD01000117">
    <property type="protein sequence ID" value="SPF39194.1"/>
    <property type="molecule type" value="Genomic_DNA"/>
</dbReference>
<gene>
    <name evidence="1" type="ORF">SBA1_250018</name>
</gene>
<evidence type="ECO:0000313" key="1">
    <source>
        <dbReference type="EMBL" id="SPF39194.1"/>
    </source>
</evidence>
<reference evidence="2" key="1">
    <citation type="submission" date="2018-02" db="EMBL/GenBank/DDBJ databases">
        <authorList>
            <person name="Hausmann B."/>
        </authorList>
    </citation>
    <scope>NUCLEOTIDE SEQUENCE [LARGE SCALE GENOMIC DNA]</scope>
    <source>
        <strain evidence="2">Peat soil MAG SbA1</strain>
    </source>
</reference>
<evidence type="ECO:0000313" key="2">
    <source>
        <dbReference type="Proteomes" id="UP000238701"/>
    </source>
</evidence>
<dbReference type="Proteomes" id="UP000238701">
    <property type="component" value="Unassembled WGS sequence"/>
</dbReference>
<sequence>MEKLDAWEWFKAVDLGTVVKLEFRMQRLKAR</sequence>
<protein>
    <submittedName>
        <fullName evidence="1">Uncharacterized protein</fullName>
    </submittedName>
</protein>